<name>A0A947CYX7_HYDSH</name>
<keyword evidence="1" id="KW-0175">Coiled coil</keyword>
<keyword evidence="3" id="KW-1133">Transmembrane helix</keyword>
<protein>
    <submittedName>
        <fullName evidence="4">Uncharacterized protein</fullName>
    </submittedName>
</protein>
<sequence>MIGWGRRTAPHFRPPSMRRGGVRMALWSLLVLVFLVVWLVGRLEEERQGLELFKARLEALRSREATLQEEFATLQKDAGEGAERVRLARRLLDGRPSFSSLVEALSARLRPGVQVVEWSYEAEGDFRLRLIGPSLKALSEQLLALADIPPYRRLPTFDRIRRTDDGRFEFEARWTAVSGSPEKPTFGTEGPPSGKEGKTGVSAVDGP</sequence>
<keyword evidence="3" id="KW-0472">Membrane</keyword>
<evidence type="ECO:0000256" key="3">
    <source>
        <dbReference type="SAM" id="Phobius"/>
    </source>
</evidence>
<gene>
    <name evidence="4" type="ORF">KM312_00075</name>
</gene>
<dbReference type="EMBL" id="JAHHQF010000002">
    <property type="protein sequence ID" value="MBT9281066.1"/>
    <property type="molecule type" value="Genomic_DNA"/>
</dbReference>
<evidence type="ECO:0000256" key="1">
    <source>
        <dbReference type="SAM" id="Coils"/>
    </source>
</evidence>
<evidence type="ECO:0000313" key="4">
    <source>
        <dbReference type="EMBL" id="MBT9281066.1"/>
    </source>
</evidence>
<proteinExistence type="predicted"/>
<accession>A0A947CYX7</accession>
<dbReference type="Proteomes" id="UP000748108">
    <property type="component" value="Unassembled WGS sequence"/>
</dbReference>
<feature type="coiled-coil region" evidence="1">
    <location>
        <begin position="43"/>
        <end position="77"/>
    </location>
</feature>
<evidence type="ECO:0000313" key="5">
    <source>
        <dbReference type="Proteomes" id="UP000748108"/>
    </source>
</evidence>
<feature type="region of interest" description="Disordered" evidence="2">
    <location>
        <begin position="173"/>
        <end position="207"/>
    </location>
</feature>
<comment type="caution">
    <text evidence="4">The sequence shown here is derived from an EMBL/GenBank/DDBJ whole genome shotgun (WGS) entry which is preliminary data.</text>
</comment>
<feature type="transmembrane region" description="Helical" evidence="3">
    <location>
        <begin position="21"/>
        <end position="41"/>
    </location>
</feature>
<dbReference type="AlphaFoldDB" id="A0A947CYX7"/>
<reference evidence="4" key="1">
    <citation type="journal article" date="2021" name="Microbiology">
        <title>Metagenomic Analysis of the Microbial Community in the Underground Coal Fire Area (Kemerovo Region, Russia) Revealed Predominance of Thermophilic Members of the Phyla Deinococcus-thermus, Aquificae, and Firmicutes.</title>
        <authorList>
            <person name="Kadnikov V."/>
            <person name="Mardanov A.V."/>
            <person name="Beletsky A.V."/>
            <person name="Karnachuk O.V."/>
            <person name="Ravin N.V."/>
        </authorList>
    </citation>
    <scope>NUCLEOTIDE SEQUENCE</scope>
    <source>
        <strain evidence="4">RBS10-49</strain>
    </source>
</reference>
<organism evidence="4 5">
    <name type="scientific">Hydrogenibacillus schlegelii</name>
    <name type="common">Bacillus schlegelii</name>
    <dbReference type="NCBI Taxonomy" id="1484"/>
    <lineage>
        <taxon>Bacteria</taxon>
        <taxon>Bacillati</taxon>
        <taxon>Bacillota</taxon>
        <taxon>Bacilli</taxon>
        <taxon>Bacillales</taxon>
        <taxon>Bacillales Family X. Incertae Sedis</taxon>
        <taxon>Hydrogenibacillus</taxon>
    </lineage>
</organism>
<keyword evidence="3" id="KW-0812">Transmembrane</keyword>
<evidence type="ECO:0000256" key="2">
    <source>
        <dbReference type="SAM" id="MobiDB-lite"/>
    </source>
</evidence>